<gene>
    <name evidence="1" type="ORF">SAMN04487868_105200</name>
</gene>
<protein>
    <submittedName>
        <fullName evidence="1">Uncharacterized protein</fullName>
    </submittedName>
</protein>
<name>A0ABY1FMD0_9GAMM</name>
<evidence type="ECO:0000313" key="2">
    <source>
        <dbReference type="Proteomes" id="UP000199211"/>
    </source>
</evidence>
<sequence>MVLFRFGNSNLKILSPTHFLVGIGHDRHTASVFGARTSQGFVQYWD</sequence>
<organism evidence="1 2">
    <name type="scientific">Marinobacter salarius</name>
    <dbReference type="NCBI Taxonomy" id="1420917"/>
    <lineage>
        <taxon>Bacteria</taxon>
        <taxon>Pseudomonadati</taxon>
        <taxon>Pseudomonadota</taxon>
        <taxon>Gammaproteobacteria</taxon>
        <taxon>Pseudomonadales</taxon>
        <taxon>Marinobacteraceae</taxon>
        <taxon>Marinobacter</taxon>
    </lineage>
</organism>
<comment type="caution">
    <text evidence="1">The sequence shown here is derived from an EMBL/GenBank/DDBJ whole genome shotgun (WGS) entry which is preliminary data.</text>
</comment>
<dbReference type="Proteomes" id="UP000199211">
    <property type="component" value="Unassembled WGS sequence"/>
</dbReference>
<proteinExistence type="predicted"/>
<dbReference type="EMBL" id="FOTV01000005">
    <property type="protein sequence ID" value="SFL63330.1"/>
    <property type="molecule type" value="Genomic_DNA"/>
</dbReference>
<reference evidence="1 2" key="1">
    <citation type="submission" date="2016-10" db="EMBL/GenBank/DDBJ databases">
        <authorList>
            <person name="Varghese N."/>
            <person name="Submissions S."/>
        </authorList>
    </citation>
    <scope>NUCLEOTIDE SEQUENCE [LARGE SCALE GENOMIC DNA]</scope>
    <source>
        <strain evidence="1 2">DSM 26291</strain>
    </source>
</reference>
<evidence type="ECO:0000313" key="1">
    <source>
        <dbReference type="EMBL" id="SFL63330.1"/>
    </source>
</evidence>
<keyword evidence="2" id="KW-1185">Reference proteome</keyword>
<accession>A0ABY1FMD0</accession>